<protein>
    <submittedName>
        <fullName evidence="5">ANK2 protein</fullName>
    </submittedName>
</protein>
<dbReference type="PRINTS" id="PR01415">
    <property type="entry name" value="ANKYRIN"/>
</dbReference>
<feature type="compositionally biased region" description="Low complexity" evidence="4">
    <location>
        <begin position="900"/>
        <end position="911"/>
    </location>
</feature>
<dbReference type="Pfam" id="PF12796">
    <property type="entry name" value="Ank_2"/>
    <property type="match status" value="4"/>
</dbReference>
<feature type="region of interest" description="Disordered" evidence="4">
    <location>
        <begin position="870"/>
        <end position="948"/>
    </location>
</feature>
<feature type="repeat" description="ANK" evidence="3">
    <location>
        <begin position="789"/>
        <end position="811"/>
    </location>
</feature>
<dbReference type="PANTHER" id="PTHR24123:SF141">
    <property type="entry name" value="ANKYRIN 2, ISOFORM U"/>
    <property type="match status" value="1"/>
</dbReference>
<dbReference type="PROSITE" id="PS50297">
    <property type="entry name" value="ANK_REP_REGION"/>
    <property type="match status" value="6"/>
</dbReference>
<evidence type="ECO:0000313" key="6">
    <source>
        <dbReference type="Proteomes" id="UP000838412"/>
    </source>
</evidence>
<dbReference type="Proteomes" id="UP000838412">
    <property type="component" value="Chromosome 17"/>
</dbReference>
<keyword evidence="2 3" id="KW-0040">ANK repeat</keyword>
<dbReference type="OrthoDB" id="539213at2759"/>
<dbReference type="AlphaFoldDB" id="A0A8J9Z912"/>
<dbReference type="InterPro" id="IPR051165">
    <property type="entry name" value="Multifunctional_ANK_Repeat"/>
</dbReference>
<dbReference type="PANTHER" id="PTHR24123">
    <property type="entry name" value="ANKYRIN REPEAT-CONTAINING"/>
    <property type="match status" value="1"/>
</dbReference>
<keyword evidence="1" id="KW-0677">Repeat</keyword>
<feature type="repeat" description="ANK" evidence="3">
    <location>
        <begin position="330"/>
        <end position="362"/>
    </location>
</feature>
<evidence type="ECO:0000313" key="5">
    <source>
        <dbReference type="EMBL" id="CAH1249191.1"/>
    </source>
</evidence>
<organism evidence="5 6">
    <name type="scientific">Branchiostoma lanceolatum</name>
    <name type="common">Common lancelet</name>
    <name type="synonym">Amphioxus lanceolatum</name>
    <dbReference type="NCBI Taxonomy" id="7740"/>
    <lineage>
        <taxon>Eukaryota</taxon>
        <taxon>Metazoa</taxon>
        <taxon>Chordata</taxon>
        <taxon>Cephalochordata</taxon>
        <taxon>Leptocardii</taxon>
        <taxon>Amphioxiformes</taxon>
        <taxon>Branchiostomatidae</taxon>
        <taxon>Branchiostoma</taxon>
    </lineage>
</organism>
<keyword evidence="6" id="KW-1185">Reference proteome</keyword>
<dbReference type="EMBL" id="OV696702">
    <property type="protein sequence ID" value="CAH1249191.1"/>
    <property type="molecule type" value="Genomic_DNA"/>
</dbReference>
<evidence type="ECO:0000256" key="3">
    <source>
        <dbReference type="PROSITE-ProRule" id="PRU00023"/>
    </source>
</evidence>
<name>A0A8J9Z912_BRALA</name>
<evidence type="ECO:0000256" key="1">
    <source>
        <dbReference type="ARBA" id="ARBA00022737"/>
    </source>
</evidence>
<gene>
    <name evidence="5" type="primary">ANK2</name>
    <name evidence="5" type="ORF">BLAG_LOCUS10386</name>
</gene>
<dbReference type="InterPro" id="IPR002110">
    <property type="entry name" value="Ankyrin_rpt"/>
</dbReference>
<feature type="repeat" description="ANK" evidence="3">
    <location>
        <begin position="654"/>
        <end position="686"/>
    </location>
</feature>
<reference evidence="5" key="1">
    <citation type="submission" date="2022-01" db="EMBL/GenBank/DDBJ databases">
        <authorList>
            <person name="Braso-Vives M."/>
        </authorList>
    </citation>
    <scope>NUCLEOTIDE SEQUENCE</scope>
</reference>
<proteinExistence type="predicted"/>
<feature type="repeat" description="ANK" evidence="3">
    <location>
        <begin position="577"/>
        <end position="609"/>
    </location>
</feature>
<feature type="repeat" description="ANK" evidence="3">
    <location>
        <begin position="148"/>
        <end position="180"/>
    </location>
</feature>
<dbReference type="SMART" id="SM00248">
    <property type="entry name" value="ANK"/>
    <property type="match status" value="13"/>
</dbReference>
<accession>A0A8J9Z912</accession>
<evidence type="ECO:0000256" key="2">
    <source>
        <dbReference type="ARBA" id="ARBA00023043"/>
    </source>
</evidence>
<dbReference type="Pfam" id="PF00023">
    <property type="entry name" value="Ank"/>
    <property type="match status" value="1"/>
</dbReference>
<dbReference type="SUPFAM" id="SSF48403">
    <property type="entry name" value="Ankyrin repeat"/>
    <property type="match status" value="2"/>
</dbReference>
<dbReference type="Gene3D" id="1.25.40.20">
    <property type="entry name" value="Ankyrin repeat-containing domain"/>
    <property type="match status" value="6"/>
</dbReference>
<feature type="compositionally biased region" description="Low complexity" evidence="4">
    <location>
        <begin position="939"/>
        <end position="948"/>
    </location>
</feature>
<feature type="repeat" description="ANK" evidence="3">
    <location>
        <begin position="454"/>
        <end position="486"/>
    </location>
</feature>
<feature type="repeat" description="ANK" evidence="3">
    <location>
        <begin position="1007"/>
        <end position="1030"/>
    </location>
</feature>
<feature type="compositionally biased region" description="Polar residues" evidence="4">
    <location>
        <begin position="922"/>
        <end position="938"/>
    </location>
</feature>
<dbReference type="InterPro" id="IPR036770">
    <property type="entry name" value="Ankyrin_rpt-contain_sf"/>
</dbReference>
<evidence type="ECO:0000256" key="4">
    <source>
        <dbReference type="SAM" id="MobiDB-lite"/>
    </source>
</evidence>
<sequence>MFCLAFAQGPNMQNMRSSSHLFVNPELTTSSSSYCTITSSMDSTQSESFPGAVQPQRVSPEDSICNTFWRPRLTFHSFQHGRSLVDFGSLWPDGDHLRILVGEIHTNTSLQGAVLYLCKLVLRCGPVRVLKALVEQKIIGPDQRFEPLGGTMMHLACVARNPEAVSYLTSVGVNLKAQDRNGRTADQVCYCPKTRKILQPFKSAMQAVAQPSPRKKSIAYVSVQQKQDIFSLAEEGHFDELQIKLQTMEFDVNNEKSAEGDLLIHIAAAGGVDQLDLLMTLVCIQGADVNAYNGKGQTPLCIAADLGHAITVEVLICILGADPDKCDLVRGWTPLHYAASHNYMDIVSCLLKRGADVNLESYNGLRPDDVAKRYDAADCTEIIGSKRTERCRYYRHLVQEGQLLGKDLTRRDMFITDMTGSTLLMVGAENNRVENILVLLGMEDCPLDAQHERSGCTALAIAAREGHAEAVRTLLEHGANPSIPDVEGLLPLHHACRNRCFIVVEIILHYRQGLTGLEQALKLATTPEIQSTVRYAIDRRQSELITPLLFECAINGDADRLFCTLESGDEVNQTTGAGDWPMYLAAENGHLDVMKILYERDGDISRLHKASKNTVLHVACTRGHLHVAKYVLQFCSKSQGGSPALLDVNAVNAAGLTALQLAAEKGYSKIVRVLLLNGATTALLDSYGELFSCPQYQGVQMLIETHRKCHLERILECLEQRDLLEDAGKLFSMPEKHTHVTGLLFLETVFQDLWRKLQRIMDTLRNKKGLPHLKTIWQPPFDHNMRSHDGDTPLMVACSHGNLEVVKFLLESAVYEDSCLSDMDSSLFEDDTSDADSGTCVEDLTPVGASASTATASDSTTVKERYTSLQLPHTGDKELLQLPSAAESSPTLESRRHSRASVSSRSTARRSLFSGRDRDQDSAVTEPTADTASFTFTPSKSKSSSSRLKGSLSIYLDGNKVSHVCAVNPRDGCTPLHRSIESKQCKPELVQALLEADSSCINIQDDTGCTALHLACRLGHKPIVKLLMSNQNVDLNVRTMEGHLPEEMTKTTLIQKMVAKARADAPNSSMMILLDTSASSGGGASIDFDSLNLRFERLKKEL</sequence>
<dbReference type="PROSITE" id="PS50088">
    <property type="entry name" value="ANK_REPEAT"/>
    <property type="match status" value="7"/>
</dbReference>